<keyword evidence="2" id="KW-1185">Reference proteome</keyword>
<dbReference type="EMBL" id="VSRR010011091">
    <property type="protein sequence ID" value="MPC52712.1"/>
    <property type="molecule type" value="Genomic_DNA"/>
</dbReference>
<evidence type="ECO:0000313" key="2">
    <source>
        <dbReference type="Proteomes" id="UP000324222"/>
    </source>
</evidence>
<proteinExistence type="predicted"/>
<gene>
    <name evidence="1" type="ORF">E2C01_046588</name>
</gene>
<dbReference type="Proteomes" id="UP000324222">
    <property type="component" value="Unassembled WGS sequence"/>
</dbReference>
<protein>
    <submittedName>
        <fullName evidence="1">Uncharacterized protein</fullName>
    </submittedName>
</protein>
<reference evidence="1 2" key="1">
    <citation type="submission" date="2019-05" db="EMBL/GenBank/DDBJ databases">
        <title>Another draft genome of Portunus trituberculatus and its Hox gene families provides insights of decapod evolution.</title>
        <authorList>
            <person name="Jeong J.-H."/>
            <person name="Song I."/>
            <person name="Kim S."/>
            <person name="Choi T."/>
            <person name="Kim D."/>
            <person name="Ryu S."/>
            <person name="Kim W."/>
        </authorList>
    </citation>
    <scope>NUCLEOTIDE SEQUENCE [LARGE SCALE GENOMIC DNA]</scope>
    <source>
        <tissue evidence="1">Muscle</tissue>
    </source>
</reference>
<name>A0A5B7G1D7_PORTR</name>
<evidence type="ECO:0000313" key="1">
    <source>
        <dbReference type="EMBL" id="MPC52712.1"/>
    </source>
</evidence>
<organism evidence="1 2">
    <name type="scientific">Portunus trituberculatus</name>
    <name type="common">Swimming crab</name>
    <name type="synonym">Neptunus trituberculatus</name>
    <dbReference type="NCBI Taxonomy" id="210409"/>
    <lineage>
        <taxon>Eukaryota</taxon>
        <taxon>Metazoa</taxon>
        <taxon>Ecdysozoa</taxon>
        <taxon>Arthropoda</taxon>
        <taxon>Crustacea</taxon>
        <taxon>Multicrustacea</taxon>
        <taxon>Malacostraca</taxon>
        <taxon>Eumalacostraca</taxon>
        <taxon>Eucarida</taxon>
        <taxon>Decapoda</taxon>
        <taxon>Pleocyemata</taxon>
        <taxon>Brachyura</taxon>
        <taxon>Eubrachyura</taxon>
        <taxon>Portunoidea</taxon>
        <taxon>Portunidae</taxon>
        <taxon>Portuninae</taxon>
        <taxon>Portunus</taxon>
    </lineage>
</organism>
<accession>A0A5B7G1D7</accession>
<dbReference type="AlphaFoldDB" id="A0A5B7G1D7"/>
<sequence>MRKRNENSSTREGKIRVFNQLRILAPFKSFASFFPSLWRHVIVFLQRLQPANQSFLESTKPHTRSYQVFRVC</sequence>
<comment type="caution">
    <text evidence="1">The sequence shown here is derived from an EMBL/GenBank/DDBJ whole genome shotgun (WGS) entry which is preliminary data.</text>
</comment>